<dbReference type="EnsemblMetazoa" id="PHUM471030-RA">
    <property type="protein sequence ID" value="PHUM471030-PA"/>
    <property type="gene ID" value="PHUM471030"/>
</dbReference>
<dbReference type="InParanoid" id="E0VVY2"/>
<dbReference type="SMART" id="SM00398">
    <property type="entry name" value="HMG"/>
    <property type="match status" value="1"/>
</dbReference>
<keyword evidence="3 6" id="KW-0238">DNA-binding</keyword>
<dbReference type="PANTHER" id="PTHR45803:SF5">
    <property type="entry name" value="SOX100B"/>
    <property type="match status" value="1"/>
</dbReference>
<dbReference type="PANTHER" id="PTHR45803">
    <property type="entry name" value="SOX100B"/>
    <property type="match status" value="1"/>
</dbReference>
<evidence type="ECO:0000313" key="11">
    <source>
        <dbReference type="Proteomes" id="UP000009046"/>
    </source>
</evidence>
<keyword evidence="2" id="KW-0805">Transcription regulation</keyword>
<dbReference type="AlphaFoldDB" id="E0VVY2"/>
<dbReference type="InterPro" id="IPR050917">
    <property type="entry name" value="SOX_TF"/>
</dbReference>
<dbReference type="KEGG" id="phu:Phum_PHUM471030"/>
<dbReference type="Pfam" id="PF00505">
    <property type="entry name" value="HMG_box"/>
    <property type="match status" value="1"/>
</dbReference>
<feature type="region of interest" description="Disordered" evidence="7">
    <location>
        <begin position="239"/>
        <end position="263"/>
    </location>
</feature>
<evidence type="ECO:0000256" key="6">
    <source>
        <dbReference type="PROSITE-ProRule" id="PRU00267"/>
    </source>
</evidence>
<dbReference type="RefSeq" id="XP_002430276.1">
    <property type="nucleotide sequence ID" value="XM_002430231.1"/>
</dbReference>
<accession>E0VVY2</accession>
<protein>
    <submittedName>
        <fullName evidence="9 10">Sex-determining region Y protein, putative</fullName>
    </submittedName>
</protein>
<feature type="domain" description="HMG box" evidence="8">
    <location>
        <begin position="16"/>
        <end position="84"/>
    </location>
</feature>
<dbReference type="PROSITE" id="PS50118">
    <property type="entry name" value="HMG_BOX_2"/>
    <property type="match status" value="1"/>
</dbReference>
<dbReference type="STRING" id="121224.E0VVY2"/>
<evidence type="ECO:0000313" key="10">
    <source>
        <dbReference type="EnsemblMetazoa" id="PHUM471030-PA"/>
    </source>
</evidence>
<reference evidence="10" key="3">
    <citation type="submission" date="2020-05" db="UniProtKB">
        <authorList>
            <consortium name="EnsemblMetazoa"/>
        </authorList>
    </citation>
    <scope>IDENTIFICATION</scope>
    <source>
        <strain evidence="10">USDA</strain>
    </source>
</reference>
<evidence type="ECO:0000256" key="4">
    <source>
        <dbReference type="ARBA" id="ARBA00023163"/>
    </source>
</evidence>
<dbReference type="eggNOG" id="KOG0527">
    <property type="taxonomic scope" value="Eukaryota"/>
</dbReference>
<evidence type="ECO:0000256" key="7">
    <source>
        <dbReference type="SAM" id="MobiDB-lite"/>
    </source>
</evidence>
<evidence type="ECO:0000256" key="1">
    <source>
        <dbReference type="ARBA" id="ARBA00004123"/>
    </source>
</evidence>
<dbReference type="InterPro" id="IPR009071">
    <property type="entry name" value="HMG_box_dom"/>
</dbReference>
<keyword evidence="11" id="KW-1185">Reference proteome</keyword>
<dbReference type="InterPro" id="IPR036910">
    <property type="entry name" value="HMG_box_dom_sf"/>
</dbReference>
<reference evidence="9" key="2">
    <citation type="submission" date="2007-04" db="EMBL/GenBank/DDBJ databases">
        <title>The genome of the human body louse.</title>
        <authorList>
            <consortium name="The Human Body Louse Genome Consortium"/>
            <person name="Kirkness E."/>
            <person name="Walenz B."/>
            <person name="Hass B."/>
            <person name="Bruggner R."/>
            <person name="Strausberg R."/>
        </authorList>
    </citation>
    <scope>NUCLEOTIDE SEQUENCE</scope>
    <source>
        <strain evidence="9">USDA</strain>
    </source>
</reference>
<dbReference type="GeneID" id="8238913"/>
<dbReference type="GO" id="GO:0000981">
    <property type="term" value="F:DNA-binding transcription factor activity, RNA polymerase II-specific"/>
    <property type="evidence" value="ECO:0007669"/>
    <property type="project" value="TreeGrafter"/>
</dbReference>
<keyword evidence="4" id="KW-0804">Transcription</keyword>
<evidence type="ECO:0000313" key="9">
    <source>
        <dbReference type="EMBL" id="EEB17538.1"/>
    </source>
</evidence>
<evidence type="ECO:0000256" key="2">
    <source>
        <dbReference type="ARBA" id="ARBA00023015"/>
    </source>
</evidence>
<evidence type="ECO:0000259" key="8">
    <source>
        <dbReference type="PROSITE" id="PS50118"/>
    </source>
</evidence>
<feature type="region of interest" description="Disordered" evidence="7">
    <location>
        <begin position="75"/>
        <end position="121"/>
    </location>
</feature>
<keyword evidence="5 6" id="KW-0539">Nucleus</keyword>
<dbReference type="GO" id="GO:0000978">
    <property type="term" value="F:RNA polymerase II cis-regulatory region sequence-specific DNA binding"/>
    <property type="evidence" value="ECO:0007669"/>
    <property type="project" value="TreeGrafter"/>
</dbReference>
<gene>
    <name evidence="10" type="primary">8238913</name>
    <name evidence="9" type="ORF">Phum_PHUM471030</name>
</gene>
<dbReference type="CTD" id="8238913"/>
<dbReference type="HOGENOM" id="CLU_964126_0_0_1"/>
<dbReference type="Proteomes" id="UP000009046">
    <property type="component" value="Unassembled WGS sequence"/>
</dbReference>
<dbReference type="EMBL" id="DS235815">
    <property type="protein sequence ID" value="EEB17538.1"/>
    <property type="molecule type" value="Genomic_DNA"/>
</dbReference>
<comment type="subcellular location">
    <subcellularLocation>
        <location evidence="1">Nucleus</location>
    </subcellularLocation>
</comment>
<proteinExistence type="predicted"/>
<dbReference type="GO" id="GO:0005634">
    <property type="term" value="C:nucleus"/>
    <property type="evidence" value="ECO:0007669"/>
    <property type="project" value="UniProtKB-SubCell"/>
</dbReference>
<feature type="DNA-binding region" description="HMG box" evidence="6">
    <location>
        <begin position="16"/>
        <end position="84"/>
    </location>
</feature>
<dbReference type="EMBL" id="AAZO01005718">
    <property type="status" value="NOT_ANNOTATED_CDS"/>
    <property type="molecule type" value="Genomic_DNA"/>
</dbReference>
<evidence type="ECO:0000256" key="5">
    <source>
        <dbReference type="ARBA" id="ARBA00023242"/>
    </source>
</evidence>
<dbReference type="SUPFAM" id="SSF47095">
    <property type="entry name" value="HMG-box"/>
    <property type="match status" value="1"/>
</dbReference>
<dbReference type="FunFam" id="1.10.30.10:FF:000004">
    <property type="entry name" value="Transcription factor SOX-10"/>
    <property type="match status" value="1"/>
</dbReference>
<dbReference type="CDD" id="cd22031">
    <property type="entry name" value="HMG-box_SoxE"/>
    <property type="match status" value="1"/>
</dbReference>
<reference evidence="9" key="1">
    <citation type="submission" date="2007-04" db="EMBL/GenBank/DDBJ databases">
        <title>Annotation of Pediculus humanus corporis strain USDA.</title>
        <authorList>
            <person name="Kirkness E."/>
            <person name="Hannick L."/>
            <person name="Hass B."/>
            <person name="Bruggner R."/>
            <person name="Lawson D."/>
            <person name="Bidwell S."/>
            <person name="Joardar V."/>
            <person name="Caler E."/>
            <person name="Walenz B."/>
            <person name="Inman J."/>
            <person name="Schobel S."/>
            <person name="Galinsky K."/>
            <person name="Amedeo P."/>
            <person name="Strausberg R."/>
        </authorList>
    </citation>
    <scope>NUCLEOTIDE SEQUENCE</scope>
    <source>
        <strain evidence="9">USDA</strain>
    </source>
</reference>
<evidence type="ECO:0000256" key="3">
    <source>
        <dbReference type="ARBA" id="ARBA00023125"/>
    </source>
</evidence>
<dbReference type="VEuPathDB" id="VectorBase:PHUM471030"/>
<organism>
    <name type="scientific">Pediculus humanus subsp. corporis</name>
    <name type="common">Body louse</name>
    <dbReference type="NCBI Taxonomy" id="121224"/>
    <lineage>
        <taxon>Eukaryota</taxon>
        <taxon>Metazoa</taxon>
        <taxon>Ecdysozoa</taxon>
        <taxon>Arthropoda</taxon>
        <taxon>Hexapoda</taxon>
        <taxon>Insecta</taxon>
        <taxon>Pterygota</taxon>
        <taxon>Neoptera</taxon>
        <taxon>Paraneoptera</taxon>
        <taxon>Psocodea</taxon>
        <taxon>Troctomorpha</taxon>
        <taxon>Phthiraptera</taxon>
        <taxon>Anoplura</taxon>
        <taxon>Pediculidae</taxon>
        <taxon>Pediculus</taxon>
    </lineage>
</organism>
<sequence>MLPVTHKSGSKRKEHIKRPMNAFMVWAQAARRKLADQYPQLHNAELSKTLGKLWRILSDEEKLPFIDEAERLRNAHKKQHPDYKYQPRRRKPPKSMATNIVNDNDVPGPSVPTSSSYHESDTCRLYPEIRSPSSIPKNYHQDNRSSLNDSRILYESTRSLNESRNYIGDERNYGECSKIHSYVKLSESSPRNDCSYGKIYDPRDSISTSDSFRLEQEKTSSHCTYGQYQFMGESSQYRTHPPSFVYDPTAGPPHLRGPAPPYHGGNDVAFNNYQYYQYPQSGPYYCSPR</sequence>
<dbReference type="Gene3D" id="1.10.30.10">
    <property type="entry name" value="High mobility group box domain"/>
    <property type="match status" value="1"/>
</dbReference>
<name>E0VVY2_PEDHC</name>
<dbReference type="OrthoDB" id="6247875at2759"/>